<comment type="caution">
    <text evidence="4">The sequence shown here is derived from an EMBL/GenBank/DDBJ whole genome shotgun (WGS) entry which is preliminary data.</text>
</comment>
<keyword evidence="2" id="KW-0812">Transmembrane</keyword>
<evidence type="ECO:0000256" key="1">
    <source>
        <dbReference type="SAM" id="MobiDB-lite"/>
    </source>
</evidence>
<proteinExistence type="predicted"/>
<keyword evidence="2" id="KW-1133">Transmembrane helix</keyword>
<name>A0A6N7L1D7_9ACTN</name>
<feature type="transmembrane region" description="Helical" evidence="2">
    <location>
        <begin position="417"/>
        <end position="438"/>
    </location>
</feature>
<dbReference type="Proteomes" id="UP000450000">
    <property type="component" value="Unassembled WGS sequence"/>
</dbReference>
<keyword evidence="5" id="KW-1185">Reference proteome</keyword>
<evidence type="ECO:0000256" key="2">
    <source>
        <dbReference type="SAM" id="Phobius"/>
    </source>
</evidence>
<dbReference type="AlphaFoldDB" id="A0A6N7L1D7"/>
<reference evidence="4 5" key="1">
    <citation type="submission" date="2019-09" db="EMBL/GenBank/DDBJ databases">
        <title>Genome Sequences of Streptomyces kaniharaensis ATCC 21070.</title>
        <authorList>
            <person name="Zhu W."/>
            <person name="De Crecy-Lagard V."/>
            <person name="Richards N.G."/>
        </authorList>
    </citation>
    <scope>NUCLEOTIDE SEQUENCE [LARGE SCALE GENOMIC DNA]</scope>
    <source>
        <strain evidence="4 5">SF-557</strain>
    </source>
</reference>
<evidence type="ECO:0000256" key="3">
    <source>
        <dbReference type="SAM" id="SignalP"/>
    </source>
</evidence>
<keyword evidence="3" id="KW-0732">Signal</keyword>
<dbReference type="RefSeq" id="WP_153467419.1">
    <property type="nucleotide sequence ID" value="NZ_WBOF01000002.1"/>
</dbReference>
<protein>
    <submittedName>
        <fullName evidence="4">LPXTG cell wall anchor domain-containing protein</fullName>
    </submittedName>
</protein>
<feature type="signal peptide" evidence="3">
    <location>
        <begin position="1"/>
        <end position="23"/>
    </location>
</feature>
<dbReference type="OrthoDB" id="4195344at2"/>
<keyword evidence="2" id="KW-0472">Membrane</keyword>
<dbReference type="EMBL" id="WBOF01000002">
    <property type="protein sequence ID" value="MQS16507.1"/>
    <property type="molecule type" value="Genomic_DNA"/>
</dbReference>
<organism evidence="4 5">
    <name type="scientific">Streptomyces kaniharaensis</name>
    <dbReference type="NCBI Taxonomy" id="212423"/>
    <lineage>
        <taxon>Bacteria</taxon>
        <taxon>Bacillati</taxon>
        <taxon>Actinomycetota</taxon>
        <taxon>Actinomycetes</taxon>
        <taxon>Kitasatosporales</taxon>
        <taxon>Streptomycetaceae</taxon>
        <taxon>Streptomyces</taxon>
    </lineage>
</organism>
<gene>
    <name evidence="4" type="ORF">F7Q99_31025</name>
</gene>
<evidence type="ECO:0000313" key="4">
    <source>
        <dbReference type="EMBL" id="MQS16507.1"/>
    </source>
</evidence>
<sequence length="447" mass="45055">MTVAAAATLVSGVALATAPAVSAAPGTTAAAQGPQAPASPVTTTLNGPATVKAGGEPVELTATLKNTADHQVDATTGFVVAGVRGDGLKQSQLKLEYQRPGTTQWQDAKVNNTDAGGGGVWELDQFATQLHLASGAETAYRLRLTVAADAPLVSFTANLGVVVSDPVLPPEQRISQANGPSLRLTIAPLVTPSTPAPTPAARPEARLDGVPASFTAGGEAKQFKLVYTNRTGKDLRVLPTVLFQGQTKLTADVLTFEYETPSGRWQEGSPSIDSGHSGWLYMTRWTGDKDADILNLPKGETRTVNVRLSFTKNAPAMAESLLPVDSSEPGPGESANSGFGPKTEFTVEAAAGTSAPTPTVTTPTPGAPSVTPSAVPVVPVAQAAVSAPSQAASAQAVTAPAAATDSQLASTGGGSSAAPMAITGATAIALGAGALVVARRRKGTQGS</sequence>
<evidence type="ECO:0000313" key="5">
    <source>
        <dbReference type="Proteomes" id="UP000450000"/>
    </source>
</evidence>
<accession>A0A6N7L1D7</accession>
<feature type="region of interest" description="Disordered" evidence="1">
    <location>
        <begin position="322"/>
        <end position="341"/>
    </location>
</feature>
<feature type="chain" id="PRO_5026821532" evidence="3">
    <location>
        <begin position="24"/>
        <end position="447"/>
    </location>
</feature>
<feature type="region of interest" description="Disordered" evidence="1">
    <location>
        <begin position="352"/>
        <end position="371"/>
    </location>
</feature>
<dbReference type="NCBIfam" id="TIGR01167">
    <property type="entry name" value="LPXTG_anchor"/>
    <property type="match status" value="1"/>
</dbReference>